<evidence type="ECO:0000259" key="1">
    <source>
        <dbReference type="Pfam" id="PF03358"/>
    </source>
</evidence>
<gene>
    <name evidence="2" type="ORF">C9427_14460</name>
</gene>
<dbReference type="InterPro" id="IPR005025">
    <property type="entry name" value="FMN_Rdtase-like_dom"/>
</dbReference>
<name>A0A2T4IW47_9HYPH</name>
<dbReference type="OrthoDB" id="9812295at2"/>
<dbReference type="GO" id="GO:0010181">
    <property type="term" value="F:FMN binding"/>
    <property type="evidence" value="ECO:0007669"/>
    <property type="project" value="TreeGrafter"/>
</dbReference>
<dbReference type="EMBL" id="PZJX01000027">
    <property type="protein sequence ID" value="PTE09867.1"/>
    <property type="molecule type" value="Genomic_DNA"/>
</dbReference>
<dbReference type="InterPro" id="IPR029039">
    <property type="entry name" value="Flavoprotein-like_sf"/>
</dbReference>
<dbReference type="InterPro" id="IPR050712">
    <property type="entry name" value="NAD(P)H-dep_reductase"/>
</dbReference>
<dbReference type="SUPFAM" id="SSF52218">
    <property type="entry name" value="Flavoproteins"/>
    <property type="match status" value="1"/>
</dbReference>
<reference evidence="2 3" key="1">
    <citation type="submission" date="2018-03" db="EMBL/GenBank/DDBJ databases">
        <title>Genome sequence of the symbiotic type strain Mesorhizobium helmanticense CSLC115NT isolated from Lotus corniculatus nodules.</title>
        <authorList>
            <person name="Sannazzaro A.I."/>
            <person name="Torres Tejerizo G.A."/>
            <person name="Dip D."/>
            <person name="Caballero M."/>
            <person name="Pistorio M."/>
            <person name="Estrella M.J."/>
        </authorList>
    </citation>
    <scope>NUCLEOTIDE SEQUENCE [LARGE SCALE GENOMIC DNA]</scope>
    <source>
        <strain evidence="2 3">CSLC115N</strain>
    </source>
</reference>
<evidence type="ECO:0000313" key="3">
    <source>
        <dbReference type="Proteomes" id="UP000240259"/>
    </source>
</evidence>
<dbReference type="PANTHER" id="PTHR30543:SF21">
    <property type="entry name" value="NAD(P)H-DEPENDENT FMN REDUCTASE LOT6"/>
    <property type="match status" value="1"/>
</dbReference>
<dbReference type="Proteomes" id="UP000240259">
    <property type="component" value="Unassembled WGS sequence"/>
</dbReference>
<feature type="domain" description="NADPH-dependent FMN reductase-like" evidence="1">
    <location>
        <begin position="4"/>
        <end position="145"/>
    </location>
</feature>
<protein>
    <submittedName>
        <fullName evidence="2">FMN reductase</fullName>
    </submittedName>
</protein>
<dbReference type="RefSeq" id="WP_107649805.1">
    <property type="nucleotide sequence ID" value="NZ_PZJX01000027.1"/>
</dbReference>
<proteinExistence type="predicted"/>
<evidence type="ECO:0000313" key="2">
    <source>
        <dbReference type="EMBL" id="PTE09867.1"/>
    </source>
</evidence>
<dbReference type="Pfam" id="PF03358">
    <property type="entry name" value="FMN_red"/>
    <property type="match status" value="1"/>
</dbReference>
<comment type="caution">
    <text evidence="2">The sequence shown here is derived from an EMBL/GenBank/DDBJ whole genome shotgun (WGS) entry which is preliminary data.</text>
</comment>
<organism evidence="2 3">
    <name type="scientific">Mesorhizobium helmanticense</name>
    <dbReference type="NCBI Taxonomy" id="1776423"/>
    <lineage>
        <taxon>Bacteria</taxon>
        <taxon>Pseudomonadati</taxon>
        <taxon>Pseudomonadota</taxon>
        <taxon>Alphaproteobacteria</taxon>
        <taxon>Hyphomicrobiales</taxon>
        <taxon>Phyllobacteriaceae</taxon>
        <taxon>Mesorhizobium</taxon>
    </lineage>
</organism>
<sequence length="201" mass="22003">MSKPKIAIVVGSTRAARFADVPAEWIAKIARSHADIDVEVVDLRDFPLPFFDEVASSAWAPSQNEVAQRWQKKVAEFDGFIFTAAEYNHGPTGVLKNAIDYAANEWNKKPAGFVGYGSVGGSRAVEQLRLYAVELQMAPVKSAVHIAWGDFLAVRQGEKKLEEIEHLNQAATALVNDVAWWAKVLKAARKADAIADEARAA</sequence>
<dbReference type="PANTHER" id="PTHR30543">
    <property type="entry name" value="CHROMATE REDUCTASE"/>
    <property type="match status" value="1"/>
</dbReference>
<dbReference type="AlphaFoldDB" id="A0A2T4IW47"/>
<accession>A0A2T4IW47</accession>
<dbReference type="GO" id="GO:0005829">
    <property type="term" value="C:cytosol"/>
    <property type="evidence" value="ECO:0007669"/>
    <property type="project" value="TreeGrafter"/>
</dbReference>
<dbReference type="Gene3D" id="3.40.50.360">
    <property type="match status" value="1"/>
</dbReference>
<dbReference type="GO" id="GO:0016491">
    <property type="term" value="F:oxidoreductase activity"/>
    <property type="evidence" value="ECO:0007669"/>
    <property type="project" value="InterPro"/>
</dbReference>
<keyword evidence="3" id="KW-1185">Reference proteome</keyword>